<dbReference type="Pfam" id="PF00440">
    <property type="entry name" value="TetR_N"/>
    <property type="match status" value="1"/>
</dbReference>
<dbReference type="SUPFAM" id="SSF46689">
    <property type="entry name" value="Homeodomain-like"/>
    <property type="match status" value="1"/>
</dbReference>
<dbReference type="PANTHER" id="PTHR30055">
    <property type="entry name" value="HTH-TYPE TRANSCRIPTIONAL REGULATOR RUTR"/>
    <property type="match status" value="1"/>
</dbReference>
<dbReference type="AlphaFoldDB" id="A0A1N6D1B9"/>
<evidence type="ECO:0000256" key="2">
    <source>
        <dbReference type="ARBA" id="ARBA00023125"/>
    </source>
</evidence>
<gene>
    <name evidence="6" type="ORF">SAMN02745824_1410</name>
</gene>
<dbReference type="InterPro" id="IPR011075">
    <property type="entry name" value="TetR_C"/>
</dbReference>
<dbReference type="SUPFAM" id="SSF48498">
    <property type="entry name" value="Tetracyclin repressor-like, C-terminal domain"/>
    <property type="match status" value="1"/>
</dbReference>
<dbReference type="InterPro" id="IPR001647">
    <property type="entry name" value="HTH_TetR"/>
</dbReference>
<name>A0A1N6D1B9_9SPHN</name>
<keyword evidence="3" id="KW-0804">Transcription</keyword>
<dbReference type="STRING" id="1123272.SAMN02745824_1410"/>
<evidence type="ECO:0000256" key="3">
    <source>
        <dbReference type="ARBA" id="ARBA00023163"/>
    </source>
</evidence>
<dbReference type="InterPro" id="IPR009057">
    <property type="entry name" value="Homeodomain-like_sf"/>
</dbReference>
<accession>A0A1N6D1B9</accession>
<feature type="DNA-binding region" description="H-T-H motif" evidence="4">
    <location>
        <begin position="46"/>
        <end position="65"/>
    </location>
</feature>
<dbReference type="InterPro" id="IPR050109">
    <property type="entry name" value="HTH-type_TetR-like_transc_reg"/>
</dbReference>
<dbReference type="EMBL" id="FSQW01000001">
    <property type="protein sequence ID" value="SIN64575.1"/>
    <property type="molecule type" value="Genomic_DNA"/>
</dbReference>
<evidence type="ECO:0000259" key="5">
    <source>
        <dbReference type="PROSITE" id="PS50977"/>
    </source>
</evidence>
<proteinExistence type="predicted"/>
<feature type="domain" description="HTH tetR-type" evidence="5">
    <location>
        <begin position="23"/>
        <end position="83"/>
    </location>
</feature>
<evidence type="ECO:0000256" key="4">
    <source>
        <dbReference type="PROSITE-ProRule" id="PRU00335"/>
    </source>
</evidence>
<protein>
    <submittedName>
        <fullName evidence="6">Transcriptional regulator, TetR family</fullName>
    </submittedName>
</protein>
<evidence type="ECO:0000256" key="1">
    <source>
        <dbReference type="ARBA" id="ARBA00023015"/>
    </source>
</evidence>
<dbReference type="PRINTS" id="PR00455">
    <property type="entry name" value="HTHTETR"/>
</dbReference>
<dbReference type="Proteomes" id="UP000185192">
    <property type="component" value="Unassembled WGS sequence"/>
</dbReference>
<organism evidence="6 7">
    <name type="scientific">Parasphingorhabdus marina DSM 22363</name>
    <dbReference type="NCBI Taxonomy" id="1123272"/>
    <lineage>
        <taxon>Bacteria</taxon>
        <taxon>Pseudomonadati</taxon>
        <taxon>Pseudomonadota</taxon>
        <taxon>Alphaproteobacteria</taxon>
        <taxon>Sphingomonadales</taxon>
        <taxon>Sphingomonadaceae</taxon>
        <taxon>Parasphingorhabdus</taxon>
    </lineage>
</organism>
<dbReference type="Pfam" id="PF16859">
    <property type="entry name" value="TetR_C_11"/>
    <property type="match status" value="1"/>
</dbReference>
<dbReference type="PANTHER" id="PTHR30055:SF148">
    <property type="entry name" value="TETR-FAMILY TRANSCRIPTIONAL REGULATOR"/>
    <property type="match status" value="1"/>
</dbReference>
<evidence type="ECO:0000313" key="7">
    <source>
        <dbReference type="Proteomes" id="UP000185192"/>
    </source>
</evidence>
<keyword evidence="7" id="KW-1185">Reference proteome</keyword>
<dbReference type="RefSeq" id="WP_074204327.1">
    <property type="nucleotide sequence ID" value="NZ_FSQW01000001.1"/>
</dbReference>
<sequence length="204" mass="23094">MATVTAKTDGTEPKRAPKLGQINRTKEQVLDATADLLKEIGYRELSIDRVIERSSVARSTIYRHWNNKAELAIEAFDRALGPNPPTANLGSVREDLIATYKRFPKILERSIWGTMLPSIIEASKTDPAFEGLLSNFVNARKENMRELFNRAIDRGEIRKDTNIEWAIDTLSGFFYHRLLMTGEKLNEDGLAEWLADSVLSQIKS</sequence>
<evidence type="ECO:0000313" key="6">
    <source>
        <dbReference type="EMBL" id="SIN64575.1"/>
    </source>
</evidence>
<dbReference type="PROSITE" id="PS50977">
    <property type="entry name" value="HTH_TETR_2"/>
    <property type="match status" value="1"/>
</dbReference>
<dbReference type="GO" id="GO:0000976">
    <property type="term" value="F:transcription cis-regulatory region binding"/>
    <property type="evidence" value="ECO:0007669"/>
    <property type="project" value="TreeGrafter"/>
</dbReference>
<keyword evidence="1" id="KW-0805">Transcription regulation</keyword>
<dbReference type="Gene3D" id="1.10.357.10">
    <property type="entry name" value="Tetracycline Repressor, domain 2"/>
    <property type="match status" value="1"/>
</dbReference>
<dbReference type="OrthoDB" id="9796019at2"/>
<reference evidence="7" key="1">
    <citation type="submission" date="2016-11" db="EMBL/GenBank/DDBJ databases">
        <authorList>
            <person name="Varghese N."/>
            <person name="Submissions S."/>
        </authorList>
    </citation>
    <scope>NUCLEOTIDE SEQUENCE [LARGE SCALE GENOMIC DNA]</scope>
    <source>
        <strain evidence="7">DSM 22363</strain>
    </source>
</reference>
<dbReference type="Gene3D" id="1.10.10.60">
    <property type="entry name" value="Homeodomain-like"/>
    <property type="match status" value="1"/>
</dbReference>
<dbReference type="InterPro" id="IPR036271">
    <property type="entry name" value="Tet_transcr_reg_TetR-rel_C_sf"/>
</dbReference>
<keyword evidence="2 4" id="KW-0238">DNA-binding</keyword>
<dbReference type="GO" id="GO:0003700">
    <property type="term" value="F:DNA-binding transcription factor activity"/>
    <property type="evidence" value="ECO:0007669"/>
    <property type="project" value="TreeGrafter"/>
</dbReference>